<protein>
    <submittedName>
        <fullName evidence="3">Glycosyltransferase involved in cell wall bisynthesis</fullName>
    </submittedName>
</protein>
<keyword evidence="1" id="KW-0472">Membrane</keyword>
<dbReference type="Gene3D" id="3.90.550.10">
    <property type="entry name" value="Spore Coat Polysaccharide Biosynthesis Protein SpsA, Chain A"/>
    <property type="match status" value="1"/>
</dbReference>
<keyword evidence="4" id="KW-1185">Reference proteome</keyword>
<feature type="domain" description="Glycosyltransferase 2-like" evidence="2">
    <location>
        <begin position="25"/>
        <end position="200"/>
    </location>
</feature>
<keyword evidence="1" id="KW-1133">Transmembrane helix</keyword>
<evidence type="ECO:0000259" key="2">
    <source>
        <dbReference type="Pfam" id="PF00535"/>
    </source>
</evidence>
<dbReference type="PANTHER" id="PTHR48090:SF6">
    <property type="entry name" value="SLR5056 PROTEIN"/>
    <property type="match status" value="1"/>
</dbReference>
<dbReference type="SUPFAM" id="SSF53448">
    <property type="entry name" value="Nucleotide-diphospho-sugar transferases"/>
    <property type="match status" value="1"/>
</dbReference>
<keyword evidence="3" id="KW-0808">Transferase</keyword>
<dbReference type="CDD" id="cd04179">
    <property type="entry name" value="DPM_DPG-synthase_like"/>
    <property type="match status" value="1"/>
</dbReference>
<dbReference type="EMBL" id="FTNO01000004">
    <property type="protein sequence ID" value="SIR77105.1"/>
    <property type="molecule type" value="Genomic_DNA"/>
</dbReference>
<dbReference type="InterPro" id="IPR029044">
    <property type="entry name" value="Nucleotide-diphossugar_trans"/>
</dbReference>
<name>A0A1N7DN21_9EURY</name>
<evidence type="ECO:0000313" key="3">
    <source>
        <dbReference type="EMBL" id="SIR77105.1"/>
    </source>
</evidence>
<feature type="transmembrane region" description="Helical" evidence="1">
    <location>
        <begin position="274"/>
        <end position="296"/>
    </location>
</feature>
<dbReference type="AlphaFoldDB" id="A0A1N7DN21"/>
<feature type="transmembrane region" description="Helical" evidence="1">
    <location>
        <begin position="308"/>
        <end position="328"/>
    </location>
</feature>
<dbReference type="Pfam" id="PF00535">
    <property type="entry name" value="Glycos_transf_2"/>
    <property type="match status" value="1"/>
</dbReference>
<dbReference type="GO" id="GO:0016740">
    <property type="term" value="F:transferase activity"/>
    <property type="evidence" value="ECO:0007669"/>
    <property type="project" value="UniProtKB-KW"/>
</dbReference>
<sequence>MAMKFLKPDSRIGGCRMYEGHTIGVVVPAYNEEGFVGDVLDSLPDFVDRVYAVDDASTDGTWDEICDYAAVERAARTRVSDDTDDQIVAIRHDQNRGAGGAIKTGYFAARADGIDVTVTIDADGQMDPAMMTRLLDPIVTDEADYTKGNRLSNSEFRSSMPKFRLLGNWLLTGLTRIASGYWDVTDPQNGYTAISLPALEAIDLEGMYEYYGYCNDLLVKLNVAGMRVTDVDMPAVYGEEESSIEYGDYIPKVSLMLLGNFFWRLGSRYRTHPLSIAYAVGILAALAGFIHGFRAISSILTGSESDDAQKSLTSFTLGVGGIITGLVLDRRENR</sequence>
<evidence type="ECO:0000313" key="4">
    <source>
        <dbReference type="Proteomes" id="UP000186914"/>
    </source>
</evidence>
<dbReference type="PANTHER" id="PTHR48090">
    <property type="entry name" value="UNDECAPRENYL-PHOSPHATE 4-DEOXY-4-FORMAMIDO-L-ARABINOSE TRANSFERASE-RELATED"/>
    <property type="match status" value="1"/>
</dbReference>
<dbReference type="InterPro" id="IPR050256">
    <property type="entry name" value="Glycosyltransferase_2"/>
</dbReference>
<proteinExistence type="predicted"/>
<accession>A0A1N7DN21</accession>
<organism evidence="3 4">
    <name type="scientific">Haladaptatus litoreus</name>
    <dbReference type="NCBI Taxonomy" id="553468"/>
    <lineage>
        <taxon>Archaea</taxon>
        <taxon>Methanobacteriati</taxon>
        <taxon>Methanobacteriota</taxon>
        <taxon>Stenosarchaea group</taxon>
        <taxon>Halobacteria</taxon>
        <taxon>Halobacteriales</taxon>
        <taxon>Haladaptataceae</taxon>
        <taxon>Haladaptatus</taxon>
    </lineage>
</organism>
<gene>
    <name evidence="3" type="ORF">SAMN05421858_3761</name>
</gene>
<dbReference type="InterPro" id="IPR001173">
    <property type="entry name" value="Glyco_trans_2-like"/>
</dbReference>
<dbReference type="Proteomes" id="UP000186914">
    <property type="component" value="Unassembled WGS sequence"/>
</dbReference>
<evidence type="ECO:0000256" key="1">
    <source>
        <dbReference type="SAM" id="Phobius"/>
    </source>
</evidence>
<reference evidence="4" key="1">
    <citation type="submission" date="2017-01" db="EMBL/GenBank/DDBJ databases">
        <authorList>
            <person name="Varghese N."/>
            <person name="Submissions S."/>
        </authorList>
    </citation>
    <scope>NUCLEOTIDE SEQUENCE [LARGE SCALE GENOMIC DNA]</scope>
    <source>
        <strain evidence="4">CGMCC 1.7737</strain>
    </source>
</reference>
<keyword evidence="1" id="KW-0812">Transmembrane</keyword>